<dbReference type="CDD" id="cd00198">
    <property type="entry name" value="vWFA"/>
    <property type="match status" value="1"/>
</dbReference>
<comment type="caution">
    <text evidence="2">The sequence shown here is derived from an EMBL/GenBank/DDBJ whole genome shotgun (WGS) entry which is preliminary data.</text>
</comment>
<dbReference type="Proteomes" id="UP000028725">
    <property type="component" value="Unassembled WGS sequence"/>
</dbReference>
<dbReference type="AlphaFoldDB" id="A0A085WGA9"/>
<evidence type="ECO:0000313" key="3">
    <source>
        <dbReference type="Proteomes" id="UP000028725"/>
    </source>
</evidence>
<dbReference type="RefSeq" id="WP_044191751.1">
    <property type="nucleotide sequence ID" value="NZ_JMCB01000009.1"/>
</dbReference>
<gene>
    <name evidence="2" type="ORF">DB31_8936</name>
</gene>
<accession>A0A085WGA9</accession>
<dbReference type="InterPro" id="IPR036465">
    <property type="entry name" value="vWFA_dom_sf"/>
</dbReference>
<sequence>MLAPKLTELRLRLDSLQQSTARPAGMVGWALGLMAPGEVDLTFPTIAALDKELDRVGVHTLADAHLLRSLGARKGRAGQLAEALTARATEALQEYETRMRQVERARRAGEMPTGARTALERAFVQLARVVKVADVFSSAPGAQPPPFEILPRRNHVWQGRAPASARMAVAEFLAERARENVDDVLQKRRDLDLAHEVLLRLGADHDRDRGVVLRREVAEARERIRASPAVRSLEELVKQVRHTARRSPGEAYRSLKGLYERAVEAGDAQLASAARAALEPMLPSASKMKTFVEQAERQELSRWFGEKPRLQDGEVEEGLQEKPGKKSRADDLLADLAFSLNPEQLAAFELAAGCARYFDVEDSLSEEIAQVDTGAIRSVPKRVPYPTQKMRFETTGNLHEVHDFVVTDPRLIVYDMAANRQLVRAYMEEEPPPKPKKLKRTAVRVYVLDASGSMHGARARFRDALLIAELNNLRAKARQGLPFDPLYFSFFNDSPTELARVDTASEATRQIEKLFGHSPAEGQTDITLALMSAFDSIRTAQGRDPYLARATVVLVTDGEDRVDMEIIRRTRAPVDSLTIALSFISLGEENMDLRALVQEQRSQGGRAFYHHLSDEEIQWARTEFDAPWRTLLPAEAPDSPENLEALWPHLEALESMASKRSTGTSPVAVEASFDALFPEQSQAQSREAVGQDVLARVADILDALAEAASLAPADRRPTESVVLLQHLLGVYQLTPARYLTALAAGNKAVQDNLARVRLLCRPFS</sequence>
<name>A0A085WGA9_9BACT</name>
<proteinExistence type="predicted"/>
<dbReference type="EMBL" id="JMCB01000009">
    <property type="protein sequence ID" value="KFE66722.1"/>
    <property type="molecule type" value="Genomic_DNA"/>
</dbReference>
<evidence type="ECO:0000313" key="2">
    <source>
        <dbReference type="EMBL" id="KFE66722.1"/>
    </source>
</evidence>
<dbReference type="OrthoDB" id="5477777at2"/>
<evidence type="ECO:0000259" key="1">
    <source>
        <dbReference type="PROSITE" id="PS50234"/>
    </source>
</evidence>
<organism evidence="2 3">
    <name type="scientific">Hyalangium minutum</name>
    <dbReference type="NCBI Taxonomy" id="394096"/>
    <lineage>
        <taxon>Bacteria</taxon>
        <taxon>Pseudomonadati</taxon>
        <taxon>Myxococcota</taxon>
        <taxon>Myxococcia</taxon>
        <taxon>Myxococcales</taxon>
        <taxon>Cystobacterineae</taxon>
        <taxon>Archangiaceae</taxon>
        <taxon>Hyalangium</taxon>
    </lineage>
</organism>
<keyword evidence="3" id="KW-1185">Reference proteome</keyword>
<dbReference type="InterPro" id="IPR002035">
    <property type="entry name" value="VWF_A"/>
</dbReference>
<reference evidence="2 3" key="1">
    <citation type="submission" date="2014-04" db="EMBL/GenBank/DDBJ databases">
        <title>Genome assembly of Hyalangium minutum DSM 14724.</title>
        <authorList>
            <person name="Sharma G."/>
            <person name="Subramanian S."/>
        </authorList>
    </citation>
    <scope>NUCLEOTIDE SEQUENCE [LARGE SCALE GENOMIC DNA]</scope>
    <source>
        <strain evidence="2 3">DSM 14724</strain>
    </source>
</reference>
<dbReference type="Gene3D" id="3.40.50.410">
    <property type="entry name" value="von Willebrand factor, type A domain"/>
    <property type="match status" value="1"/>
</dbReference>
<dbReference type="STRING" id="394096.DB31_8936"/>
<dbReference type="SUPFAM" id="SSF53300">
    <property type="entry name" value="vWA-like"/>
    <property type="match status" value="1"/>
</dbReference>
<protein>
    <recommendedName>
        <fullName evidence="1">VWFA domain-containing protein</fullName>
    </recommendedName>
</protein>
<feature type="domain" description="VWFA" evidence="1">
    <location>
        <begin position="443"/>
        <end position="624"/>
    </location>
</feature>
<dbReference type="PATRIC" id="fig|394096.3.peg.4966"/>
<dbReference type="PROSITE" id="PS50234">
    <property type="entry name" value="VWFA"/>
    <property type="match status" value="1"/>
</dbReference>